<dbReference type="Gene3D" id="3.40.109.10">
    <property type="entry name" value="NADH Oxidase"/>
    <property type="match status" value="1"/>
</dbReference>
<dbReference type="Gene3D" id="3.40.109.30">
    <property type="entry name" value="putative nitroreductase (tm1586), domain 2"/>
    <property type="match status" value="1"/>
</dbReference>
<dbReference type="EMBL" id="FQTV01000008">
    <property type="protein sequence ID" value="SHF39296.1"/>
    <property type="molecule type" value="Genomic_DNA"/>
</dbReference>
<dbReference type="Proteomes" id="UP000184509">
    <property type="component" value="Unassembled WGS sequence"/>
</dbReference>
<sequence>MKQFTELVEYALKAPSGHNTQPWRFKLTSKGLDIYPDFSRSLPVVDGNNRELYISLGTATENLCIAARHFGYLDSVSILADTTGEYYVHVELEKADKTYSDSLFEQINKRQTNRRIYTNRSLTKDTLKVLREVQLEYGVHVHLFEKKDAEFNLLKEFVYRGNEMQMTDSAFKKELTNWIRLNKKQVLKYKDGLTYAVMGSPSVPSWIGKPIMNFVLTPEAQNKSDKKKIESSSLLALFTVENSTPLDWIALGRSLERFLLESTLLGVTNAYLNQPCEVNSLADEMRTKLDINGEYPMLLVRLGHAVSMPYSPRKEVIDMVFN</sequence>
<dbReference type="SUPFAM" id="SSF55469">
    <property type="entry name" value="FMN-dependent nitroreductase-like"/>
    <property type="match status" value="2"/>
</dbReference>
<dbReference type="GO" id="GO:0016491">
    <property type="term" value="F:oxidoreductase activity"/>
    <property type="evidence" value="ECO:0007669"/>
    <property type="project" value="InterPro"/>
</dbReference>
<dbReference type="STRING" id="1297750.SAMN05444405_10840"/>
<reference evidence="1 2" key="1">
    <citation type="submission" date="2016-11" db="EMBL/GenBank/DDBJ databases">
        <authorList>
            <person name="Jaros S."/>
            <person name="Januszkiewicz K."/>
            <person name="Wedrychowicz H."/>
        </authorList>
    </citation>
    <scope>NUCLEOTIDE SEQUENCE [LARGE SCALE GENOMIC DNA]</scope>
    <source>
        <strain evidence="1 2">DSM 26991</strain>
    </source>
</reference>
<evidence type="ECO:0000313" key="1">
    <source>
        <dbReference type="EMBL" id="SHF39296.1"/>
    </source>
</evidence>
<dbReference type="InterPro" id="IPR000415">
    <property type="entry name" value="Nitroreductase-like"/>
</dbReference>
<name>A0A1M5BA63_9BACE</name>
<dbReference type="NCBIfam" id="NF047509">
    <property type="entry name" value="Rv3131_FMN_oxido"/>
    <property type="match status" value="1"/>
</dbReference>
<dbReference type="OrthoDB" id="5149792at2"/>
<protein>
    <recommendedName>
        <fullName evidence="3">Nitroreductase</fullName>
    </recommendedName>
</protein>
<keyword evidence="2" id="KW-1185">Reference proteome</keyword>
<evidence type="ECO:0008006" key="3">
    <source>
        <dbReference type="Google" id="ProtNLM"/>
    </source>
</evidence>
<proteinExistence type="predicted"/>
<accession>A0A1M5BA63</accession>
<gene>
    <name evidence="1" type="ORF">SAMN05444405_10840</name>
</gene>
<evidence type="ECO:0000313" key="2">
    <source>
        <dbReference type="Proteomes" id="UP000184509"/>
    </source>
</evidence>
<organism evidence="1 2">
    <name type="scientific">Bacteroides luti</name>
    <dbReference type="NCBI Taxonomy" id="1297750"/>
    <lineage>
        <taxon>Bacteria</taxon>
        <taxon>Pseudomonadati</taxon>
        <taxon>Bacteroidota</taxon>
        <taxon>Bacteroidia</taxon>
        <taxon>Bacteroidales</taxon>
        <taxon>Bacteroidaceae</taxon>
        <taxon>Bacteroides</taxon>
    </lineage>
</organism>
<dbReference type="AlphaFoldDB" id="A0A1M5BA63"/>
<dbReference type="RefSeq" id="WP_073401285.1">
    <property type="nucleotide sequence ID" value="NZ_FQTV01000008.1"/>
</dbReference>